<feature type="compositionally biased region" description="Pro residues" evidence="1">
    <location>
        <begin position="58"/>
        <end position="74"/>
    </location>
</feature>
<evidence type="ECO:0000313" key="3">
    <source>
        <dbReference type="WBParaSite" id="L893_g12289.t1"/>
    </source>
</evidence>
<name>A0A1I7Y386_9BILA</name>
<evidence type="ECO:0000256" key="1">
    <source>
        <dbReference type="SAM" id="MobiDB-lite"/>
    </source>
</evidence>
<keyword evidence="2" id="KW-1185">Reference proteome</keyword>
<sequence>MITVLERDHELEERARRLLGEPRISSRTLEKVTGSLVAVDNSILEQAEIVKNFFDRWPPSPTAGPAPGPSPVPGPSGVRPSSPVPGPSAPPRPESVTPPPSP</sequence>
<evidence type="ECO:0000313" key="2">
    <source>
        <dbReference type="Proteomes" id="UP000095287"/>
    </source>
</evidence>
<feature type="compositionally biased region" description="Pro residues" evidence="1">
    <location>
        <begin position="82"/>
        <end position="102"/>
    </location>
</feature>
<dbReference type="AlphaFoldDB" id="A0A1I7Y386"/>
<accession>A0A1I7Y386</accession>
<dbReference type="WBParaSite" id="L893_g12289.t1">
    <property type="protein sequence ID" value="L893_g12289.t1"/>
    <property type="gene ID" value="L893_g12289"/>
</dbReference>
<protein>
    <submittedName>
        <fullName evidence="3">DUF2335 domain-containing protein</fullName>
    </submittedName>
</protein>
<feature type="region of interest" description="Disordered" evidence="1">
    <location>
        <begin position="55"/>
        <end position="102"/>
    </location>
</feature>
<reference evidence="3" key="1">
    <citation type="submission" date="2016-11" db="UniProtKB">
        <authorList>
            <consortium name="WormBaseParasite"/>
        </authorList>
    </citation>
    <scope>IDENTIFICATION</scope>
</reference>
<organism evidence="2 3">
    <name type="scientific">Steinernema glaseri</name>
    <dbReference type="NCBI Taxonomy" id="37863"/>
    <lineage>
        <taxon>Eukaryota</taxon>
        <taxon>Metazoa</taxon>
        <taxon>Ecdysozoa</taxon>
        <taxon>Nematoda</taxon>
        <taxon>Chromadorea</taxon>
        <taxon>Rhabditida</taxon>
        <taxon>Tylenchina</taxon>
        <taxon>Panagrolaimomorpha</taxon>
        <taxon>Strongyloidoidea</taxon>
        <taxon>Steinernematidae</taxon>
        <taxon>Steinernema</taxon>
    </lineage>
</organism>
<dbReference type="Proteomes" id="UP000095287">
    <property type="component" value="Unplaced"/>
</dbReference>
<proteinExistence type="predicted"/>